<comment type="subcellular location">
    <subcellularLocation>
        <location evidence="1">Mitochondrion</location>
    </subcellularLocation>
</comment>
<dbReference type="PANTHER" id="PTHR13184:SF5">
    <property type="entry name" value="METHYLTRANSFERASE-LIKE PROTEIN 17, MITOCHONDRIAL"/>
    <property type="match status" value="1"/>
</dbReference>
<dbReference type="GO" id="GO:0003735">
    <property type="term" value="F:structural constituent of ribosome"/>
    <property type="evidence" value="ECO:0007669"/>
    <property type="project" value="TreeGrafter"/>
</dbReference>
<evidence type="ECO:0000256" key="6">
    <source>
        <dbReference type="ARBA" id="ARBA00023128"/>
    </source>
</evidence>
<feature type="region of interest" description="Disordered" evidence="8">
    <location>
        <begin position="528"/>
        <end position="559"/>
    </location>
</feature>
<dbReference type="STRING" id="45607.A0A2T0FKS5"/>
<keyword evidence="5" id="KW-0411">Iron-sulfur</keyword>
<sequence length="559" mass="62428">MIRRGLRVGCRWSSNFHGYLAPNDDVPIIKRSQDVDTDGQSVVEETRESRFDLATLEGKSPSPGMLYLPDDLADTVQTFTKHWDPQYLRQKVSALYKGLANGQAHTFAQESIDVETNILGTFLQSYASISNALLEVQKRLKDFNPKRILDVGYGPGTGVLAASAIFPSLERKVAVIFGHPRMERRAKQLLRVLEEDLLEEQHTNIKDEMPGANSVLDYDLIISTHQLYHSGPDGKDIVDSHAQRLINLLSPGGVLLFVERGDPLGFESIARARQVLIRPENQSQQPSKWALRKTPAPESAIFGVRVVAPCVHHKQCPLQVGLENRQAMKNPASANWCRFNQNVHRPRFTMELKKGQYLSQPWDPSVDEEYGRGRGGKALAGKGRPFGSANESATFSYLAIERATKVCEDEPAPEAPGPRILKHPLKRHKHVLMEVCAPSGNIEHWTVARSQGKQAYHDARKANGGDIWMLGAKSVQQRGGLKKSGKSDLELEENGTKPVDVWNVKKESIEEVDEPSLVDALSQFDPETELASGDIQTGRADKVMSKRKQKRFSKKWNRA</sequence>
<evidence type="ECO:0000256" key="4">
    <source>
        <dbReference type="ARBA" id="ARBA00023004"/>
    </source>
</evidence>
<accession>A0A2T0FKS5</accession>
<dbReference type="GO" id="GO:0005763">
    <property type="term" value="C:mitochondrial small ribosomal subunit"/>
    <property type="evidence" value="ECO:0007669"/>
    <property type="project" value="TreeGrafter"/>
</dbReference>
<dbReference type="EMBL" id="NDIQ01000021">
    <property type="protein sequence ID" value="PRT55579.1"/>
    <property type="molecule type" value="Genomic_DNA"/>
</dbReference>
<dbReference type="InterPro" id="IPR052571">
    <property type="entry name" value="Mt_RNA_Methyltransferase"/>
</dbReference>
<dbReference type="GO" id="GO:0051536">
    <property type="term" value="F:iron-sulfur cluster binding"/>
    <property type="evidence" value="ECO:0007669"/>
    <property type="project" value="UniProtKB-KW"/>
</dbReference>
<keyword evidence="3" id="KW-0809">Transit peptide</keyword>
<dbReference type="GeneID" id="36516947"/>
<dbReference type="OrthoDB" id="421327at2759"/>
<dbReference type="InterPro" id="IPR029063">
    <property type="entry name" value="SAM-dependent_MTases_sf"/>
</dbReference>
<keyword evidence="2" id="KW-0479">Metal-binding</keyword>
<keyword evidence="9" id="KW-0687">Ribonucleoprotein</keyword>
<gene>
    <name evidence="9" type="ORF">B9G98_03199</name>
</gene>
<dbReference type="GO" id="GO:0046872">
    <property type="term" value="F:metal ion binding"/>
    <property type="evidence" value="ECO:0007669"/>
    <property type="project" value="UniProtKB-KW"/>
</dbReference>
<organism evidence="9 10">
    <name type="scientific">Wickerhamiella sorbophila</name>
    <dbReference type="NCBI Taxonomy" id="45607"/>
    <lineage>
        <taxon>Eukaryota</taxon>
        <taxon>Fungi</taxon>
        <taxon>Dikarya</taxon>
        <taxon>Ascomycota</taxon>
        <taxon>Saccharomycotina</taxon>
        <taxon>Dipodascomycetes</taxon>
        <taxon>Dipodascales</taxon>
        <taxon>Trichomonascaceae</taxon>
        <taxon>Wickerhamiella</taxon>
    </lineage>
</organism>
<comment type="function">
    <text evidence="7">Mitochondrial ribosome (mitoribosome) assembly factor. Binds at the interface of the head and body domains of the mitochondrial small ribosomal subunit (mt-SSU), occluding the mRNA channel and preventing compaction of the head domain towards the body. Probable inactive methyltransferase: retains the characteristic folding and ability to bind S-adenosyl-L-methionine, but it probably lost its methyltransferase activity.</text>
</comment>
<dbReference type="AlphaFoldDB" id="A0A2T0FKS5"/>
<keyword evidence="6" id="KW-0496">Mitochondrion</keyword>
<protein>
    <submittedName>
        <fullName evidence="9">37S ribosomal protein S22, mitochondrial</fullName>
    </submittedName>
</protein>
<evidence type="ECO:0000313" key="10">
    <source>
        <dbReference type="Proteomes" id="UP000238350"/>
    </source>
</evidence>
<dbReference type="Gene3D" id="3.40.50.150">
    <property type="entry name" value="Vaccinia Virus protein VP39"/>
    <property type="match status" value="1"/>
</dbReference>
<evidence type="ECO:0000256" key="3">
    <source>
        <dbReference type="ARBA" id="ARBA00022946"/>
    </source>
</evidence>
<dbReference type="SUPFAM" id="SSF53335">
    <property type="entry name" value="S-adenosyl-L-methionine-dependent methyltransferases"/>
    <property type="match status" value="1"/>
</dbReference>
<evidence type="ECO:0000256" key="2">
    <source>
        <dbReference type="ARBA" id="ARBA00022723"/>
    </source>
</evidence>
<keyword evidence="9" id="KW-0689">Ribosomal protein</keyword>
<evidence type="ECO:0000313" key="9">
    <source>
        <dbReference type="EMBL" id="PRT55579.1"/>
    </source>
</evidence>
<dbReference type="PANTHER" id="PTHR13184">
    <property type="entry name" value="37S RIBOSOMAL PROTEIN S22"/>
    <property type="match status" value="1"/>
</dbReference>
<dbReference type="RefSeq" id="XP_024665524.1">
    <property type="nucleotide sequence ID" value="XM_024809756.1"/>
</dbReference>
<dbReference type="Proteomes" id="UP000238350">
    <property type="component" value="Unassembled WGS sequence"/>
</dbReference>
<evidence type="ECO:0000256" key="5">
    <source>
        <dbReference type="ARBA" id="ARBA00023014"/>
    </source>
</evidence>
<evidence type="ECO:0000256" key="1">
    <source>
        <dbReference type="ARBA" id="ARBA00004173"/>
    </source>
</evidence>
<dbReference type="InterPro" id="IPR015324">
    <property type="entry name" value="Ribosomal_Rsm22-like"/>
</dbReference>
<dbReference type="Pfam" id="PF09243">
    <property type="entry name" value="Rsm22"/>
    <property type="match status" value="2"/>
</dbReference>
<dbReference type="PIRSF" id="PIRSF007797">
    <property type="entry name" value="RSM22"/>
    <property type="match status" value="1"/>
</dbReference>
<dbReference type="InterPro" id="IPR016522">
    <property type="entry name" value="RSM22_mit_bud"/>
</dbReference>
<evidence type="ECO:0000256" key="8">
    <source>
        <dbReference type="SAM" id="MobiDB-lite"/>
    </source>
</evidence>
<keyword evidence="4" id="KW-0408">Iron</keyword>
<evidence type="ECO:0000256" key="7">
    <source>
        <dbReference type="ARBA" id="ARBA00045681"/>
    </source>
</evidence>
<comment type="caution">
    <text evidence="9">The sequence shown here is derived from an EMBL/GenBank/DDBJ whole genome shotgun (WGS) entry which is preliminary data.</text>
</comment>
<reference evidence="9 10" key="1">
    <citation type="submission" date="2017-04" db="EMBL/GenBank/DDBJ databases">
        <title>Genome sequencing of [Candida] sorbophila.</title>
        <authorList>
            <person name="Ahn J.O."/>
        </authorList>
    </citation>
    <scope>NUCLEOTIDE SEQUENCE [LARGE SCALE GENOMIC DNA]</scope>
    <source>
        <strain evidence="9 10">DS02</strain>
    </source>
</reference>
<feature type="compositionally biased region" description="Basic residues" evidence="8">
    <location>
        <begin position="545"/>
        <end position="559"/>
    </location>
</feature>
<name>A0A2T0FKS5_9ASCO</name>
<dbReference type="GO" id="GO:0006412">
    <property type="term" value="P:translation"/>
    <property type="evidence" value="ECO:0007669"/>
    <property type="project" value="InterPro"/>
</dbReference>
<keyword evidence="10" id="KW-1185">Reference proteome</keyword>
<dbReference type="GO" id="GO:0008168">
    <property type="term" value="F:methyltransferase activity"/>
    <property type="evidence" value="ECO:0007669"/>
    <property type="project" value="InterPro"/>
</dbReference>
<dbReference type="CDD" id="cd02440">
    <property type="entry name" value="AdoMet_MTases"/>
    <property type="match status" value="1"/>
</dbReference>
<proteinExistence type="predicted"/>